<accession>A0A8B3S2H5</accession>
<proteinExistence type="predicted"/>
<gene>
    <name evidence="1" type="ORF">AEth_00655</name>
</gene>
<reference evidence="2" key="1">
    <citation type="submission" date="2019-01" db="EMBL/GenBank/DDBJ databases">
        <title>Anaerobic oxidation of ethane by archaea from a marine hydrocarbon seep.</title>
        <authorList>
            <person name="Musat F."/>
        </authorList>
    </citation>
    <scope>NUCLEOTIDE SEQUENCE [LARGE SCALE GENOMIC DNA]</scope>
</reference>
<sequence length="280" mass="30690">MPRSFTTANCCNGEPCTGGICPKPISCIKPETAEDGRKCWCIDGTPLKRGNNPTCSDACRDNCLVADTRIWVSDIPIITGFTAPRKYKIPSDDEAILFKGKAKLFNASITAPLIISAVEDCQIMFDAKSFSTIYYNGAARSWDWDKTPPYNGVTDSGGPGFGRIVFKCSYFMEWWSKVQGDSVKCKKKMENPYKYAWVCPILFSLTDTNPLGAVTEKDIVWFGVEKSGGNCAEYGEFCNSGNDCCSSNCSVIGTCDCKFTAEICASNKECCSNFCSGVCW</sequence>
<organism evidence="1 2">
    <name type="scientific">Candidatus Argoarchaeum ethanivorans</name>
    <dbReference type="NCBI Taxonomy" id="2608793"/>
    <lineage>
        <taxon>Archaea</taxon>
        <taxon>Methanobacteriati</taxon>
        <taxon>Methanobacteriota</taxon>
        <taxon>Stenosarchaea group</taxon>
        <taxon>Methanomicrobia</taxon>
        <taxon>Methanosarcinales</taxon>
        <taxon>Methanosarcinales incertae sedis</taxon>
        <taxon>GOM Arc I cluster</taxon>
        <taxon>Candidatus Argoarchaeum</taxon>
    </lineage>
</organism>
<name>A0A8B3S2H5_9EURY</name>
<dbReference type="EMBL" id="RPGO01000013">
    <property type="protein sequence ID" value="RZB31476.1"/>
    <property type="molecule type" value="Genomic_DNA"/>
</dbReference>
<dbReference type="AlphaFoldDB" id="A0A8B3S2H5"/>
<dbReference type="Proteomes" id="UP000291831">
    <property type="component" value="Unassembled WGS sequence"/>
</dbReference>
<evidence type="ECO:0000313" key="2">
    <source>
        <dbReference type="Proteomes" id="UP000291831"/>
    </source>
</evidence>
<evidence type="ECO:0000313" key="1">
    <source>
        <dbReference type="EMBL" id="RZB31476.1"/>
    </source>
</evidence>
<comment type="caution">
    <text evidence="1">The sequence shown here is derived from an EMBL/GenBank/DDBJ whole genome shotgun (WGS) entry which is preliminary data.</text>
</comment>
<protein>
    <submittedName>
        <fullName evidence="1">Uncharacterized protein</fullName>
    </submittedName>
</protein>